<dbReference type="Proteomes" id="UP000799778">
    <property type="component" value="Unassembled WGS sequence"/>
</dbReference>
<dbReference type="EMBL" id="ML978077">
    <property type="protein sequence ID" value="KAF2009861.1"/>
    <property type="molecule type" value="Genomic_DNA"/>
</dbReference>
<dbReference type="GeneID" id="54286736"/>
<accession>A0A6A5XA86</accession>
<dbReference type="RefSeq" id="XP_033378200.1">
    <property type="nucleotide sequence ID" value="XM_033529339.1"/>
</dbReference>
<name>A0A6A5XA86_9PLEO</name>
<evidence type="ECO:0000313" key="2">
    <source>
        <dbReference type="Proteomes" id="UP000799778"/>
    </source>
</evidence>
<organism evidence="1 2">
    <name type="scientific">Aaosphaeria arxii CBS 175.79</name>
    <dbReference type="NCBI Taxonomy" id="1450172"/>
    <lineage>
        <taxon>Eukaryota</taxon>
        <taxon>Fungi</taxon>
        <taxon>Dikarya</taxon>
        <taxon>Ascomycota</taxon>
        <taxon>Pezizomycotina</taxon>
        <taxon>Dothideomycetes</taxon>
        <taxon>Pleosporomycetidae</taxon>
        <taxon>Pleosporales</taxon>
        <taxon>Pleosporales incertae sedis</taxon>
        <taxon>Aaosphaeria</taxon>
    </lineage>
</organism>
<protein>
    <submittedName>
        <fullName evidence="1">Uncharacterized protein</fullName>
    </submittedName>
</protein>
<gene>
    <name evidence="1" type="ORF">BU24DRAFT_427890</name>
</gene>
<feature type="non-terminal residue" evidence="1">
    <location>
        <position position="51"/>
    </location>
</feature>
<reference evidence="1" key="1">
    <citation type="journal article" date="2020" name="Stud. Mycol.">
        <title>101 Dothideomycetes genomes: a test case for predicting lifestyles and emergence of pathogens.</title>
        <authorList>
            <person name="Haridas S."/>
            <person name="Albert R."/>
            <person name="Binder M."/>
            <person name="Bloem J."/>
            <person name="Labutti K."/>
            <person name="Salamov A."/>
            <person name="Andreopoulos B."/>
            <person name="Baker S."/>
            <person name="Barry K."/>
            <person name="Bills G."/>
            <person name="Bluhm B."/>
            <person name="Cannon C."/>
            <person name="Castanera R."/>
            <person name="Culley D."/>
            <person name="Daum C."/>
            <person name="Ezra D."/>
            <person name="Gonzalez J."/>
            <person name="Henrissat B."/>
            <person name="Kuo A."/>
            <person name="Liang C."/>
            <person name="Lipzen A."/>
            <person name="Lutzoni F."/>
            <person name="Magnuson J."/>
            <person name="Mondo S."/>
            <person name="Nolan M."/>
            <person name="Ohm R."/>
            <person name="Pangilinan J."/>
            <person name="Park H.-J."/>
            <person name="Ramirez L."/>
            <person name="Alfaro M."/>
            <person name="Sun H."/>
            <person name="Tritt A."/>
            <person name="Yoshinaga Y."/>
            <person name="Zwiers L.-H."/>
            <person name="Turgeon B."/>
            <person name="Goodwin S."/>
            <person name="Spatafora J."/>
            <person name="Crous P."/>
            <person name="Grigoriev I."/>
        </authorList>
    </citation>
    <scope>NUCLEOTIDE SEQUENCE</scope>
    <source>
        <strain evidence="1">CBS 175.79</strain>
    </source>
</reference>
<dbReference type="AlphaFoldDB" id="A0A6A5XA86"/>
<sequence>MAFLNRGRTNPGCWLSPDSSTIMRVRTCRPPPCTTAALTACMSMHEVRYSD</sequence>
<keyword evidence="2" id="KW-1185">Reference proteome</keyword>
<evidence type="ECO:0000313" key="1">
    <source>
        <dbReference type="EMBL" id="KAF2009861.1"/>
    </source>
</evidence>
<proteinExistence type="predicted"/>